<feature type="region of interest" description="Disordered" evidence="1">
    <location>
        <begin position="1"/>
        <end position="32"/>
    </location>
</feature>
<keyword evidence="3" id="KW-1185">Reference proteome</keyword>
<gene>
    <name evidence="2" type="ORF">D9613_003454</name>
</gene>
<reference evidence="2 3" key="1">
    <citation type="submission" date="2019-12" db="EMBL/GenBank/DDBJ databases">
        <authorList>
            <person name="Floudas D."/>
            <person name="Bentzer J."/>
            <person name="Ahren D."/>
            <person name="Johansson T."/>
            <person name="Persson P."/>
            <person name="Tunlid A."/>
        </authorList>
    </citation>
    <scope>NUCLEOTIDE SEQUENCE [LARGE SCALE GENOMIC DNA]</scope>
    <source>
        <strain evidence="2 3">CBS 102.39</strain>
    </source>
</reference>
<sequence length="182" mass="20294">MSNSKSRKTPPYSQEFLEDSQDEESYTESDSQADFTILSDGTRCYFPRPSSRPTVVPAAVEPVPSDSIIITGNAEASSLLEDDECTAGESLSTNKRHKPYSSNAVRNPRRLFLAPASHCPSSPGVPSSPPSGFSSPFQTPGVMFPAHQLLDLDEEIRVIRRIYKRLLEKRRKIMIEMQEQSE</sequence>
<evidence type="ECO:0000313" key="2">
    <source>
        <dbReference type="EMBL" id="KAF4615115.1"/>
    </source>
</evidence>
<dbReference type="Proteomes" id="UP000521872">
    <property type="component" value="Unassembled WGS sequence"/>
</dbReference>
<dbReference type="AlphaFoldDB" id="A0A8H4QQV8"/>
<feature type="region of interest" description="Disordered" evidence="1">
    <location>
        <begin position="80"/>
        <end position="104"/>
    </location>
</feature>
<evidence type="ECO:0000256" key="1">
    <source>
        <dbReference type="SAM" id="MobiDB-lite"/>
    </source>
</evidence>
<name>A0A8H4QQV8_9AGAR</name>
<comment type="caution">
    <text evidence="2">The sequence shown here is derived from an EMBL/GenBank/DDBJ whole genome shotgun (WGS) entry which is preliminary data.</text>
</comment>
<accession>A0A8H4QQV8</accession>
<organism evidence="2 3">
    <name type="scientific">Agrocybe pediades</name>
    <dbReference type="NCBI Taxonomy" id="84607"/>
    <lineage>
        <taxon>Eukaryota</taxon>
        <taxon>Fungi</taxon>
        <taxon>Dikarya</taxon>
        <taxon>Basidiomycota</taxon>
        <taxon>Agaricomycotina</taxon>
        <taxon>Agaricomycetes</taxon>
        <taxon>Agaricomycetidae</taxon>
        <taxon>Agaricales</taxon>
        <taxon>Agaricineae</taxon>
        <taxon>Strophariaceae</taxon>
        <taxon>Agrocybe</taxon>
    </lineage>
</organism>
<dbReference type="EMBL" id="JAACJL010000044">
    <property type="protein sequence ID" value="KAF4615115.1"/>
    <property type="molecule type" value="Genomic_DNA"/>
</dbReference>
<evidence type="ECO:0000313" key="3">
    <source>
        <dbReference type="Proteomes" id="UP000521872"/>
    </source>
</evidence>
<proteinExistence type="predicted"/>
<feature type="compositionally biased region" description="Acidic residues" evidence="1">
    <location>
        <begin position="16"/>
        <end position="27"/>
    </location>
</feature>
<protein>
    <submittedName>
        <fullName evidence="2">Uncharacterized protein</fullName>
    </submittedName>
</protein>